<dbReference type="PANTHER" id="PTHR47199:SF2">
    <property type="entry name" value="PHOTOSYSTEM II STABILITY_ASSEMBLY FACTOR HCF136, CHLOROPLASTIC"/>
    <property type="match status" value="1"/>
</dbReference>
<accession>A0A9W6B409</accession>
<organism evidence="1 2">
    <name type="scientific">Neptunitalea chrysea</name>
    <dbReference type="NCBI Taxonomy" id="1647581"/>
    <lineage>
        <taxon>Bacteria</taxon>
        <taxon>Pseudomonadati</taxon>
        <taxon>Bacteroidota</taxon>
        <taxon>Flavobacteriia</taxon>
        <taxon>Flavobacteriales</taxon>
        <taxon>Flavobacteriaceae</taxon>
        <taxon>Neptunitalea</taxon>
    </lineage>
</organism>
<dbReference type="SUPFAM" id="SSF50939">
    <property type="entry name" value="Sialidases"/>
    <property type="match status" value="1"/>
</dbReference>
<proteinExistence type="predicted"/>
<dbReference type="Proteomes" id="UP001143545">
    <property type="component" value="Unassembled WGS sequence"/>
</dbReference>
<keyword evidence="2" id="KW-1185">Reference proteome</keyword>
<name>A0A9W6B409_9FLAO</name>
<reference evidence="1" key="1">
    <citation type="submission" date="2022-07" db="EMBL/GenBank/DDBJ databases">
        <title>Taxonomy of Novel Oxalotrophic and Methylotrophic Bacteria.</title>
        <authorList>
            <person name="Sahin N."/>
            <person name="Tani A."/>
        </authorList>
    </citation>
    <scope>NUCLEOTIDE SEQUENCE</scope>
    <source>
        <strain evidence="1">AM327</strain>
    </source>
</reference>
<dbReference type="InterPro" id="IPR015943">
    <property type="entry name" value="WD40/YVTN_repeat-like_dom_sf"/>
</dbReference>
<comment type="caution">
    <text evidence="1">The sequence shown here is derived from an EMBL/GenBank/DDBJ whole genome shotgun (WGS) entry which is preliminary data.</text>
</comment>
<evidence type="ECO:0008006" key="3">
    <source>
        <dbReference type="Google" id="ProtNLM"/>
    </source>
</evidence>
<gene>
    <name evidence="1" type="ORF">NBRC110019_13300</name>
</gene>
<dbReference type="RefSeq" id="WP_281753506.1">
    <property type="nucleotide sequence ID" value="NZ_BRVP01000007.1"/>
</dbReference>
<sequence>MKNLLCIAVIFTVLAGCNKKESPVHKFKEVVITPIFTDTVSIRTLEIMNNGNNVAFAGDRGMYGLYDIKKDTWRTKQITYDSITPEFRAIAHTINDFFMITVANPALLYKTGNPGEMNVVYKEENEKVFYDSMKFWNNEEGIAVGDATDGCASIIITRDGGSNWTKVTCDKLPELKDGEAFFAASNTNIVVLGDETWIASGGSRCAILYSPDKGVSWQLFNTPFITGESAGIFSIDFYDRFNGFAVGGDFLKIEDDVNNKAITSDGGKTWTIVADNGGVGYKSCVQYVPNRNANEIVALGRTGISYTHDAGKTWKKLSDESFYTFRFLNDSVAYAAGNNKVAKLEFK</sequence>
<dbReference type="PROSITE" id="PS51257">
    <property type="entry name" value="PROKAR_LIPOPROTEIN"/>
    <property type="match status" value="1"/>
</dbReference>
<dbReference type="InterPro" id="IPR036278">
    <property type="entry name" value="Sialidase_sf"/>
</dbReference>
<dbReference type="EMBL" id="BRVP01000007">
    <property type="protein sequence ID" value="GLB52291.1"/>
    <property type="molecule type" value="Genomic_DNA"/>
</dbReference>
<dbReference type="Gene3D" id="2.130.10.10">
    <property type="entry name" value="YVTN repeat-like/Quinoprotein amine dehydrogenase"/>
    <property type="match status" value="1"/>
</dbReference>
<evidence type="ECO:0000313" key="1">
    <source>
        <dbReference type="EMBL" id="GLB52291.1"/>
    </source>
</evidence>
<dbReference type="PANTHER" id="PTHR47199">
    <property type="entry name" value="PHOTOSYSTEM II STABILITY/ASSEMBLY FACTOR HCF136, CHLOROPLASTIC"/>
    <property type="match status" value="1"/>
</dbReference>
<dbReference type="AlphaFoldDB" id="A0A9W6B409"/>
<evidence type="ECO:0000313" key="2">
    <source>
        <dbReference type="Proteomes" id="UP001143545"/>
    </source>
</evidence>
<protein>
    <recommendedName>
        <fullName evidence="3">Oxidoreductase</fullName>
    </recommendedName>
</protein>
<dbReference type="CDD" id="cd15482">
    <property type="entry name" value="Sialidase_non-viral"/>
    <property type="match status" value="1"/>
</dbReference>